<organism evidence="1 2">
    <name type="scientific">Peptococcus simiae</name>
    <dbReference type="NCBI Taxonomy" id="1643805"/>
    <lineage>
        <taxon>Bacteria</taxon>
        <taxon>Bacillati</taxon>
        <taxon>Bacillota</taxon>
        <taxon>Clostridia</taxon>
        <taxon>Eubacteriales</taxon>
        <taxon>Peptococcaceae</taxon>
        <taxon>Peptococcus</taxon>
    </lineage>
</organism>
<dbReference type="Proteomes" id="UP001631949">
    <property type="component" value="Unassembled WGS sequence"/>
</dbReference>
<name>A0ABW9H1N7_9FIRM</name>
<reference evidence="1 2" key="1">
    <citation type="journal article" date="2016" name="Int. J. Syst. Evol. Microbiol.">
        <title>Peptococcus simiae sp. nov., isolated from rhesus macaque faeces and emended description of the genus Peptococcus.</title>
        <authorList>
            <person name="Shkoporov A.N."/>
            <person name="Efimov B.A."/>
            <person name="Kondova I."/>
            <person name="Ouwerling B."/>
            <person name="Chaplin A.V."/>
            <person name="Shcherbakova V.A."/>
            <person name="Langermans J.A.M."/>
        </authorList>
    </citation>
    <scope>NUCLEOTIDE SEQUENCE [LARGE SCALE GENOMIC DNA]</scope>
    <source>
        <strain evidence="1 2">M108</strain>
    </source>
</reference>
<comment type="caution">
    <text evidence="1">The sequence shown here is derived from an EMBL/GenBank/DDBJ whole genome shotgun (WGS) entry which is preliminary data.</text>
</comment>
<evidence type="ECO:0000313" key="2">
    <source>
        <dbReference type="Proteomes" id="UP001631949"/>
    </source>
</evidence>
<sequence>MDTVLLEKNRVLTHFIKQQHISEELFLQRILVRYRDVIRLHPEKIKTVPGARYKGRLIFEFKLPYDAFRSFRIAFIKCDGNLVVIFASNQIKKKEFTKELKKTSLVD</sequence>
<evidence type="ECO:0000313" key="1">
    <source>
        <dbReference type="EMBL" id="MFM9414262.1"/>
    </source>
</evidence>
<accession>A0ABW9H1N7</accession>
<evidence type="ECO:0008006" key="3">
    <source>
        <dbReference type="Google" id="ProtNLM"/>
    </source>
</evidence>
<dbReference type="RefSeq" id="WP_408977876.1">
    <property type="nucleotide sequence ID" value="NZ_JBJUVG010000012.1"/>
</dbReference>
<proteinExistence type="predicted"/>
<gene>
    <name evidence="1" type="ORF">ACKQTC_07760</name>
</gene>
<protein>
    <recommendedName>
        <fullName evidence="3">Type II toxin-antitoxin system RelE/ParE family toxin</fullName>
    </recommendedName>
</protein>
<keyword evidence="2" id="KW-1185">Reference proteome</keyword>
<dbReference type="EMBL" id="JBJUVG010000012">
    <property type="protein sequence ID" value="MFM9414262.1"/>
    <property type="molecule type" value="Genomic_DNA"/>
</dbReference>